<feature type="signal peptide" evidence="1">
    <location>
        <begin position="1"/>
        <end position="31"/>
    </location>
</feature>
<feature type="chain" id="PRO_5032522594" evidence="1">
    <location>
        <begin position="32"/>
        <end position="60"/>
    </location>
</feature>
<dbReference type="EMBL" id="JAAIUW010000007">
    <property type="protein sequence ID" value="KAF7822995.1"/>
    <property type="molecule type" value="Genomic_DNA"/>
</dbReference>
<evidence type="ECO:0000313" key="3">
    <source>
        <dbReference type="Proteomes" id="UP000634136"/>
    </source>
</evidence>
<proteinExistence type="predicted"/>
<evidence type="ECO:0000256" key="1">
    <source>
        <dbReference type="SAM" id="SignalP"/>
    </source>
</evidence>
<keyword evidence="1" id="KW-0732">Signal</keyword>
<comment type="caution">
    <text evidence="2">The sequence shown here is derived from an EMBL/GenBank/DDBJ whole genome shotgun (WGS) entry which is preliminary data.</text>
</comment>
<dbReference type="AlphaFoldDB" id="A0A834WGX6"/>
<evidence type="ECO:0000313" key="2">
    <source>
        <dbReference type="EMBL" id="KAF7822995.1"/>
    </source>
</evidence>
<keyword evidence="3" id="KW-1185">Reference proteome</keyword>
<gene>
    <name evidence="2" type="ORF">G2W53_021139</name>
</gene>
<accession>A0A834WGX6</accession>
<sequence>MAMAFYKYSSLQLLMMFVAIIVCVIVECSEGRPVYDQMQVIAAMLPKGSVPPSGPSPDIN</sequence>
<dbReference type="Proteomes" id="UP000634136">
    <property type="component" value="Unassembled WGS sequence"/>
</dbReference>
<name>A0A834WGX6_9FABA</name>
<protein>
    <submittedName>
        <fullName evidence="2">Uncharacterized protein</fullName>
    </submittedName>
</protein>
<organism evidence="2 3">
    <name type="scientific">Senna tora</name>
    <dbReference type="NCBI Taxonomy" id="362788"/>
    <lineage>
        <taxon>Eukaryota</taxon>
        <taxon>Viridiplantae</taxon>
        <taxon>Streptophyta</taxon>
        <taxon>Embryophyta</taxon>
        <taxon>Tracheophyta</taxon>
        <taxon>Spermatophyta</taxon>
        <taxon>Magnoliopsida</taxon>
        <taxon>eudicotyledons</taxon>
        <taxon>Gunneridae</taxon>
        <taxon>Pentapetalae</taxon>
        <taxon>rosids</taxon>
        <taxon>fabids</taxon>
        <taxon>Fabales</taxon>
        <taxon>Fabaceae</taxon>
        <taxon>Caesalpinioideae</taxon>
        <taxon>Cassia clade</taxon>
        <taxon>Senna</taxon>
    </lineage>
</organism>
<reference evidence="2" key="1">
    <citation type="submission" date="2020-09" db="EMBL/GenBank/DDBJ databases">
        <title>Genome-Enabled Discovery of Anthraquinone Biosynthesis in Senna tora.</title>
        <authorList>
            <person name="Kang S.-H."/>
            <person name="Pandey R.P."/>
            <person name="Lee C.-M."/>
            <person name="Sim J.-S."/>
            <person name="Jeong J.-T."/>
            <person name="Choi B.-S."/>
            <person name="Jung M."/>
            <person name="Ginzburg D."/>
            <person name="Zhao K."/>
            <person name="Won S.Y."/>
            <person name="Oh T.-J."/>
            <person name="Yu Y."/>
            <person name="Kim N.-H."/>
            <person name="Lee O.R."/>
            <person name="Lee T.-H."/>
            <person name="Bashyal P."/>
            <person name="Kim T.-S."/>
            <person name="Lee W.-H."/>
            <person name="Kawkins C."/>
            <person name="Kim C.-K."/>
            <person name="Kim J.S."/>
            <person name="Ahn B.O."/>
            <person name="Rhee S.Y."/>
            <person name="Sohng J.K."/>
        </authorList>
    </citation>
    <scope>NUCLEOTIDE SEQUENCE</scope>
    <source>
        <tissue evidence="2">Leaf</tissue>
    </source>
</reference>